<reference evidence="1" key="1">
    <citation type="submission" date="2023-03" db="EMBL/GenBank/DDBJ databases">
        <title>Massive genome expansion in bonnet fungi (Mycena s.s.) driven by repeated elements and novel gene families across ecological guilds.</title>
        <authorList>
            <consortium name="Lawrence Berkeley National Laboratory"/>
            <person name="Harder C.B."/>
            <person name="Miyauchi S."/>
            <person name="Viragh M."/>
            <person name="Kuo A."/>
            <person name="Thoen E."/>
            <person name="Andreopoulos B."/>
            <person name="Lu D."/>
            <person name="Skrede I."/>
            <person name="Drula E."/>
            <person name="Henrissat B."/>
            <person name="Morin E."/>
            <person name="Kohler A."/>
            <person name="Barry K."/>
            <person name="LaButti K."/>
            <person name="Morin E."/>
            <person name="Salamov A."/>
            <person name="Lipzen A."/>
            <person name="Mereny Z."/>
            <person name="Hegedus B."/>
            <person name="Baldrian P."/>
            <person name="Stursova M."/>
            <person name="Weitz H."/>
            <person name="Taylor A."/>
            <person name="Grigoriev I.V."/>
            <person name="Nagy L.G."/>
            <person name="Martin F."/>
            <person name="Kauserud H."/>
        </authorList>
    </citation>
    <scope>NUCLEOTIDE SEQUENCE</scope>
    <source>
        <strain evidence="1">CBHHK182m</strain>
    </source>
</reference>
<evidence type="ECO:0000313" key="1">
    <source>
        <dbReference type="EMBL" id="KAJ7779106.1"/>
    </source>
</evidence>
<proteinExistence type="predicted"/>
<gene>
    <name evidence="1" type="ORF">B0H16DRAFT_805208</name>
</gene>
<organism evidence="1 2">
    <name type="scientific">Mycena metata</name>
    <dbReference type="NCBI Taxonomy" id="1033252"/>
    <lineage>
        <taxon>Eukaryota</taxon>
        <taxon>Fungi</taxon>
        <taxon>Dikarya</taxon>
        <taxon>Basidiomycota</taxon>
        <taxon>Agaricomycotina</taxon>
        <taxon>Agaricomycetes</taxon>
        <taxon>Agaricomycetidae</taxon>
        <taxon>Agaricales</taxon>
        <taxon>Marasmiineae</taxon>
        <taxon>Mycenaceae</taxon>
        <taxon>Mycena</taxon>
    </lineage>
</organism>
<dbReference type="AlphaFoldDB" id="A0AAD7K838"/>
<accession>A0AAD7K838</accession>
<name>A0AAD7K838_9AGAR</name>
<dbReference type="EMBL" id="JARKIB010000006">
    <property type="protein sequence ID" value="KAJ7779106.1"/>
    <property type="molecule type" value="Genomic_DNA"/>
</dbReference>
<protein>
    <submittedName>
        <fullName evidence="1">Uncharacterized protein</fullName>
    </submittedName>
</protein>
<evidence type="ECO:0000313" key="2">
    <source>
        <dbReference type="Proteomes" id="UP001215598"/>
    </source>
</evidence>
<sequence>MGFIAWGDSAAVRNELYLRLRCSAAPSRQAPSSSSSPYGFVGLCGAFQVAPRIHRPQLGLVLVLANGCELAMDAEVYDAHSLDRGTPKLYRGAAVFAVSEYGAVGAVGRWAVGVVATVYTRFFLGNVFAMVAGTLFQSKCLPGSGTADSSHTRRSTPCSRRRIPQTALRLTDLWVGLPLALVYPIQPRRGLLVDMGLFLE</sequence>
<keyword evidence="2" id="KW-1185">Reference proteome</keyword>
<comment type="caution">
    <text evidence="1">The sequence shown here is derived from an EMBL/GenBank/DDBJ whole genome shotgun (WGS) entry which is preliminary data.</text>
</comment>
<dbReference type="Proteomes" id="UP001215598">
    <property type="component" value="Unassembled WGS sequence"/>
</dbReference>